<evidence type="ECO:0000313" key="2">
    <source>
        <dbReference type="EMBL" id="QGR16001.1"/>
    </source>
</evidence>
<reference evidence="2 3" key="1">
    <citation type="submission" date="2019-10" db="EMBL/GenBank/DDBJ databases">
        <title>Genome Sequences from Six Type Strain Members of the Archaeal Family Sulfolobaceae: Acidianus ambivalens, Acidianus infernus, Metallosphaera prunae, Stygiolobus azoricus, Sulfolobus metallicus, and Sulfurisphaera ohwakuensis.</title>
        <authorList>
            <person name="Counts J.A."/>
            <person name="Kelly R.M."/>
        </authorList>
    </citation>
    <scope>NUCLEOTIDE SEQUENCE [LARGE SCALE GENOMIC DNA]</scope>
    <source>
        <strain evidence="2 3">TA-1</strain>
    </source>
</reference>
<accession>A0A650CDT0</accession>
<dbReference type="OrthoDB" id="42720at2157"/>
<sequence length="132" mass="15649">MNESDIEIGRVLLQFDQVIEEHNSYLEELENLIELPNAETDRIYRILKRMRRTRKEILSGISNIVKHIASSNDKKIKEEALGIMNYFYVVGIKDEENALRKVMEIDLSFKEDVEKDIEILEKIRSLVMQFIY</sequence>
<name>A0A650CDT0_SULOH</name>
<evidence type="ECO:0000313" key="4">
    <source>
        <dbReference type="Proteomes" id="UP000582213"/>
    </source>
</evidence>
<proteinExistence type="predicted"/>
<organism evidence="2 3">
    <name type="scientific">Sulfurisphaera ohwakuensis</name>
    <dbReference type="NCBI Taxonomy" id="69656"/>
    <lineage>
        <taxon>Archaea</taxon>
        <taxon>Thermoproteota</taxon>
        <taxon>Thermoprotei</taxon>
        <taxon>Sulfolobales</taxon>
        <taxon>Sulfolobaceae</taxon>
        <taxon>Sulfurisphaera</taxon>
    </lineage>
</organism>
<evidence type="ECO:0000313" key="3">
    <source>
        <dbReference type="Proteomes" id="UP000427373"/>
    </source>
</evidence>
<protein>
    <submittedName>
        <fullName evidence="2">Uncharacterized protein</fullName>
    </submittedName>
</protein>
<keyword evidence="3" id="KW-1185">Reference proteome</keyword>
<dbReference type="EMBL" id="JACHFY010000002">
    <property type="protein sequence ID" value="MBB5253075.1"/>
    <property type="molecule type" value="Genomic_DNA"/>
</dbReference>
<dbReference type="KEGG" id="soh:D1869_01495"/>
<dbReference type="Proteomes" id="UP000582213">
    <property type="component" value="Unassembled WGS sequence"/>
</dbReference>
<dbReference type="RefSeq" id="WP_156013614.1">
    <property type="nucleotide sequence ID" value="NZ_CP045484.1"/>
</dbReference>
<dbReference type="GeneID" id="42799880"/>
<dbReference type="AlphaFoldDB" id="A0A650CDT0"/>
<reference evidence="1 4" key="2">
    <citation type="submission" date="2020-08" db="EMBL/GenBank/DDBJ databases">
        <title>Genomic Encyclopedia of Type Strains, Phase IV (KMG-IV): sequencing the most valuable type-strain genomes for metagenomic binning, comparative biology and taxonomic classification.</title>
        <authorList>
            <person name="Goeker M."/>
        </authorList>
    </citation>
    <scope>NUCLEOTIDE SEQUENCE [LARGE SCALE GENOMIC DNA]</scope>
    <source>
        <strain evidence="1 4">DSM 12421</strain>
    </source>
</reference>
<dbReference type="EMBL" id="CP045484">
    <property type="protein sequence ID" value="QGR16001.1"/>
    <property type="molecule type" value="Genomic_DNA"/>
</dbReference>
<evidence type="ECO:0000313" key="1">
    <source>
        <dbReference type="EMBL" id="MBB5253075.1"/>
    </source>
</evidence>
<dbReference type="Proteomes" id="UP000427373">
    <property type="component" value="Chromosome"/>
</dbReference>
<gene>
    <name evidence="2" type="ORF">D1869_01495</name>
    <name evidence="1" type="ORF">HNQ62_000808</name>
</gene>